<dbReference type="Proteomes" id="UP000186922">
    <property type="component" value="Unassembled WGS sequence"/>
</dbReference>
<keyword evidence="4" id="KW-0862">Zinc</keyword>
<organism evidence="8 9">
    <name type="scientific">Ramazzottius varieornatus</name>
    <name type="common">Water bear</name>
    <name type="synonym">Tardigrade</name>
    <dbReference type="NCBI Taxonomy" id="947166"/>
    <lineage>
        <taxon>Eukaryota</taxon>
        <taxon>Metazoa</taxon>
        <taxon>Ecdysozoa</taxon>
        <taxon>Tardigrada</taxon>
        <taxon>Eutardigrada</taxon>
        <taxon>Parachela</taxon>
        <taxon>Hypsibioidea</taxon>
        <taxon>Ramazzottiidae</taxon>
        <taxon>Ramazzottius</taxon>
    </lineage>
</organism>
<sequence length="575" mass="61252">MIAGLLSLSLLLLAVSCTYATINIQAQFLRWPYPTAIPYYLDAAYTADERTQIKAAIAKVVADMKSCIGFAEVFPTDPSYKVKITPFADDGTTAEPYCYSYPGFYKDLQVSGKTEQRVVLARGPTGCFTGKLRDLMKFVVVTIGKRNEHQRGDRGDYIDVKQDALAANAYSGTAYRIYSAQEAYWAAFPYDYCSITHSRSTDMAKPGQQAFTVKKAPFFVPALDRLSNSDCQLISLMYPTSCDRKKCDPLDCAAQVNTTTTVTPATATPTLGSTTAASTTGVTANTQGNTPTACPSGITAATATTTAGTTAPPFVKSTCTDGDFSTFCKKAPTASLLYEAGATREQDVYVLINGNCAMTYTMGKKAAPDDPGQTVATVDPALATGQTANPVDLSVLFPRYDSLGQTLPINFAFVASNNGPTFLSNSADPTKAAACSYPPNQPATPCYQATWSTPPLAGTLSTSFPPDSTTTVLTKDQFIVYHNSSKQLCISYTGQPTQANQPLCSTLTKELDPMVKVTAIQSVNDPDSPLLLLFGEDASGSHVIVAGDGLSLGSSFDSYGGAYPAKTYTADRMHC</sequence>
<reference evidence="8 9" key="1">
    <citation type="journal article" date="2016" name="Nat. Commun.">
        <title>Extremotolerant tardigrade genome and improved radiotolerance of human cultured cells by tardigrade-unique protein.</title>
        <authorList>
            <person name="Hashimoto T."/>
            <person name="Horikawa D.D."/>
            <person name="Saito Y."/>
            <person name="Kuwahara H."/>
            <person name="Kozuka-Hata H."/>
            <person name="Shin-I T."/>
            <person name="Minakuchi Y."/>
            <person name="Ohishi K."/>
            <person name="Motoyama A."/>
            <person name="Aizu T."/>
            <person name="Enomoto A."/>
            <person name="Kondo K."/>
            <person name="Tanaka S."/>
            <person name="Hara Y."/>
            <person name="Koshikawa S."/>
            <person name="Sagara H."/>
            <person name="Miura T."/>
            <person name="Yokobori S."/>
            <person name="Miyagawa K."/>
            <person name="Suzuki Y."/>
            <person name="Kubo T."/>
            <person name="Oyama M."/>
            <person name="Kohara Y."/>
            <person name="Fujiyama A."/>
            <person name="Arakawa K."/>
            <person name="Katayama T."/>
            <person name="Toyoda A."/>
            <person name="Kunieda T."/>
        </authorList>
    </citation>
    <scope>NUCLEOTIDE SEQUENCE [LARGE SCALE GENOMIC DNA]</scope>
    <source>
        <strain evidence="8 9">YOKOZUNA-1</strain>
    </source>
</reference>
<dbReference type="InterPro" id="IPR024079">
    <property type="entry name" value="MetalloPept_cat_dom_sf"/>
</dbReference>
<keyword evidence="5" id="KW-0482">Metalloprotease</keyword>
<evidence type="ECO:0000259" key="7">
    <source>
        <dbReference type="Pfam" id="PF01400"/>
    </source>
</evidence>
<comment type="caution">
    <text evidence="8">The sequence shown here is derived from an EMBL/GenBank/DDBJ whole genome shotgun (WGS) entry which is preliminary data.</text>
</comment>
<protein>
    <recommendedName>
        <fullName evidence="7">Peptidase M12A domain-containing protein</fullName>
    </recommendedName>
</protein>
<dbReference type="GO" id="GO:0004222">
    <property type="term" value="F:metalloendopeptidase activity"/>
    <property type="evidence" value="ECO:0007669"/>
    <property type="project" value="InterPro"/>
</dbReference>
<evidence type="ECO:0000256" key="1">
    <source>
        <dbReference type="ARBA" id="ARBA00022670"/>
    </source>
</evidence>
<dbReference type="PANTHER" id="PTHR10127:SF780">
    <property type="entry name" value="METALLOENDOPEPTIDASE"/>
    <property type="match status" value="1"/>
</dbReference>
<evidence type="ECO:0000256" key="4">
    <source>
        <dbReference type="ARBA" id="ARBA00022833"/>
    </source>
</evidence>
<evidence type="ECO:0000313" key="9">
    <source>
        <dbReference type="Proteomes" id="UP000186922"/>
    </source>
</evidence>
<name>A0A1D1VSP4_RAMVA</name>
<dbReference type="AlphaFoldDB" id="A0A1D1VSP4"/>
<feature type="signal peptide" evidence="6">
    <location>
        <begin position="1"/>
        <end position="20"/>
    </location>
</feature>
<keyword evidence="9" id="KW-1185">Reference proteome</keyword>
<dbReference type="InterPro" id="IPR001506">
    <property type="entry name" value="Peptidase_M12A"/>
</dbReference>
<dbReference type="PANTHER" id="PTHR10127">
    <property type="entry name" value="DISCOIDIN, CUB, EGF, LAMININ , AND ZINC METALLOPROTEASE DOMAIN CONTAINING"/>
    <property type="match status" value="1"/>
</dbReference>
<keyword evidence="2" id="KW-0479">Metal-binding</keyword>
<dbReference type="Pfam" id="PF01400">
    <property type="entry name" value="Astacin"/>
    <property type="match status" value="1"/>
</dbReference>
<keyword evidence="3" id="KW-0378">Hydrolase</keyword>
<accession>A0A1D1VSP4</accession>
<dbReference type="GO" id="GO:0006508">
    <property type="term" value="P:proteolysis"/>
    <property type="evidence" value="ECO:0007669"/>
    <property type="project" value="UniProtKB-KW"/>
</dbReference>
<dbReference type="GO" id="GO:0046872">
    <property type="term" value="F:metal ion binding"/>
    <property type="evidence" value="ECO:0007669"/>
    <property type="project" value="UniProtKB-KW"/>
</dbReference>
<evidence type="ECO:0000256" key="5">
    <source>
        <dbReference type="ARBA" id="ARBA00023049"/>
    </source>
</evidence>
<evidence type="ECO:0000256" key="6">
    <source>
        <dbReference type="SAM" id="SignalP"/>
    </source>
</evidence>
<dbReference type="Gene3D" id="3.40.390.10">
    <property type="entry name" value="Collagenase (Catalytic Domain)"/>
    <property type="match status" value="1"/>
</dbReference>
<evidence type="ECO:0000256" key="3">
    <source>
        <dbReference type="ARBA" id="ARBA00022801"/>
    </source>
</evidence>
<gene>
    <name evidence="8" type="primary">RvY_14856-1</name>
    <name evidence="8" type="synonym">RvY_14856.1</name>
    <name evidence="8" type="ORF">RvY_14856</name>
</gene>
<keyword evidence="1" id="KW-0645">Protease</keyword>
<evidence type="ECO:0000256" key="2">
    <source>
        <dbReference type="ARBA" id="ARBA00022723"/>
    </source>
</evidence>
<proteinExistence type="predicted"/>
<dbReference type="EMBL" id="BDGG01000011">
    <property type="protein sequence ID" value="GAV04592.1"/>
    <property type="molecule type" value="Genomic_DNA"/>
</dbReference>
<evidence type="ECO:0000313" key="8">
    <source>
        <dbReference type="EMBL" id="GAV04592.1"/>
    </source>
</evidence>
<feature type="domain" description="Peptidase M12A" evidence="7">
    <location>
        <begin position="31"/>
        <end position="238"/>
    </location>
</feature>
<dbReference type="OrthoDB" id="10476151at2759"/>
<dbReference type="SUPFAM" id="SSF55486">
    <property type="entry name" value="Metalloproteases ('zincins'), catalytic domain"/>
    <property type="match status" value="1"/>
</dbReference>
<feature type="chain" id="PRO_5008898792" description="Peptidase M12A domain-containing protein" evidence="6">
    <location>
        <begin position="21"/>
        <end position="575"/>
    </location>
</feature>
<keyword evidence="6" id="KW-0732">Signal</keyword>